<dbReference type="SUPFAM" id="SSF51366">
    <property type="entry name" value="Ribulose-phoshate binding barrel"/>
    <property type="match status" value="1"/>
</dbReference>
<reference evidence="2" key="1">
    <citation type="submission" date="2022-04" db="EMBL/GenBank/DDBJ databases">
        <title>Complete genome sequences of Ezakiella coagulans and Fenollaria massiliensis.</title>
        <authorList>
            <person name="France M.T."/>
            <person name="Clifford J."/>
            <person name="Narina S."/>
            <person name="Rutt L."/>
            <person name="Ravel J."/>
        </authorList>
    </citation>
    <scope>NUCLEOTIDE SEQUENCE</scope>
    <source>
        <strain evidence="2">C0061C2</strain>
    </source>
</reference>
<name>A0A9E7DJ56_9FIRM</name>
<dbReference type="Pfam" id="PF25509">
    <property type="entry name" value="DUF7916"/>
    <property type="match status" value="1"/>
</dbReference>
<feature type="domain" description="DUF7916" evidence="1">
    <location>
        <begin position="7"/>
        <end position="298"/>
    </location>
</feature>
<dbReference type="GO" id="GO:0016787">
    <property type="term" value="F:hydrolase activity"/>
    <property type="evidence" value="ECO:0007669"/>
    <property type="project" value="UniProtKB-KW"/>
</dbReference>
<keyword evidence="3" id="KW-1185">Reference proteome</keyword>
<dbReference type="RefSeq" id="WP_249242400.1">
    <property type="nucleotide sequence ID" value="NZ_CP096649.1"/>
</dbReference>
<dbReference type="Proteomes" id="UP000831151">
    <property type="component" value="Chromosome"/>
</dbReference>
<dbReference type="EMBL" id="CP096649">
    <property type="protein sequence ID" value="UQK58846.1"/>
    <property type="molecule type" value="Genomic_DNA"/>
</dbReference>
<organism evidence="2 3">
    <name type="scientific">Fenollaria massiliensis</name>
    <dbReference type="NCBI Taxonomy" id="938288"/>
    <lineage>
        <taxon>Bacteria</taxon>
        <taxon>Bacillati</taxon>
        <taxon>Bacillota</taxon>
        <taxon>Clostridia</taxon>
        <taxon>Eubacteriales</taxon>
        <taxon>Fenollaria</taxon>
    </lineage>
</organism>
<sequence>MLKRFFDLSGDEIINLNKDELKQAIKSCEARIVLSENVVVQEPATYGVTSSELAKAFGADLILLNFFDVNEKKIKGFDYSGDDIIKKLKNLVKRPIGLNLEPVQDKNMFSEKKNISEGRKASEENIKKLDEMGFDFVMFTGNPGTGVDNEGINEAIKLAKKYFHGLIFAGKMHSSGVDEKIADHDVYEGFLIAGADVLSVPAVGTCPGVFDEDVRAIVELAHKNGALVMTTIGTSQESSPKEVIRDIALRNKILGADIQHIGDSGYGGLAICENIFELSRTLRGDRHTFKLMAASINR</sequence>
<evidence type="ECO:0000313" key="3">
    <source>
        <dbReference type="Proteomes" id="UP000831151"/>
    </source>
</evidence>
<accession>A0A9E7DJ56</accession>
<dbReference type="InterPro" id="IPR057238">
    <property type="entry name" value="DUF7916"/>
</dbReference>
<gene>
    <name evidence="2" type="ORF">M1R53_06310</name>
</gene>
<evidence type="ECO:0000259" key="1">
    <source>
        <dbReference type="Pfam" id="PF25509"/>
    </source>
</evidence>
<evidence type="ECO:0000313" key="2">
    <source>
        <dbReference type="EMBL" id="UQK58846.1"/>
    </source>
</evidence>
<dbReference type="AlphaFoldDB" id="A0A9E7DJ56"/>
<proteinExistence type="predicted"/>
<protein>
    <submittedName>
        <fullName evidence="2">Haloacid dehalogenase-like hydrolase</fullName>
    </submittedName>
</protein>
<keyword evidence="2" id="KW-0378">Hydrolase</keyword>
<dbReference type="KEGG" id="fms:M1R53_06310"/>
<dbReference type="InterPro" id="IPR011060">
    <property type="entry name" value="RibuloseP-bd_barrel"/>
</dbReference>